<dbReference type="CDD" id="cd03358">
    <property type="entry name" value="LbH_WxcM_N_like"/>
    <property type="match status" value="1"/>
</dbReference>
<keyword evidence="2 5" id="KW-0808">Transferase</keyword>
<dbReference type="InterPro" id="IPR018357">
    <property type="entry name" value="Hexapep_transf_CS"/>
</dbReference>
<dbReference type="AlphaFoldDB" id="A0A1M5DQG5"/>
<dbReference type="STRING" id="1302690.BUE76_19970"/>
<dbReference type="Proteomes" id="UP000184368">
    <property type="component" value="Unassembled WGS sequence"/>
</dbReference>
<comment type="similarity">
    <text evidence="1">Belongs to the transferase hexapeptide repeat family.</text>
</comment>
<sequence>MEQFQAHPTAVIDPGAEIGAGTQIWHFCHLMTGCRIGEGCNLGQNVFVDRQVVVGNRVKVQNNVSLYQGVLLEDEVFVGPSVVFTNVINPRSFIERKQEFRQTVVERGATIGANATIVCGVRIGAYAFVGAGSVVTKSVKPYALVRGNPARHVGWVGRGGNPLLFNDLGLAACSLTGEQYRIDGGDVFLVG</sequence>
<proteinExistence type="inferred from homology"/>
<dbReference type="PANTHER" id="PTHR43300">
    <property type="entry name" value="ACETYLTRANSFERASE"/>
    <property type="match status" value="1"/>
</dbReference>
<dbReference type="SUPFAM" id="SSF51161">
    <property type="entry name" value="Trimeric LpxA-like enzymes"/>
    <property type="match status" value="1"/>
</dbReference>
<keyword evidence="6" id="KW-1185">Reference proteome</keyword>
<reference evidence="5 6" key="1">
    <citation type="submission" date="2016-11" db="EMBL/GenBank/DDBJ databases">
        <authorList>
            <person name="Jaros S."/>
            <person name="Januszkiewicz K."/>
            <person name="Wedrychowicz H."/>
        </authorList>
    </citation>
    <scope>NUCLEOTIDE SEQUENCE [LARGE SCALE GENOMIC DNA]</scope>
    <source>
        <strain evidence="5 6">DSM 26897</strain>
    </source>
</reference>
<protein>
    <submittedName>
        <fullName evidence="5">UDP-2-acetamido-3-amino-2,3-dideoxy-glucuronate N-acetyltransferase</fullName>
    </submittedName>
</protein>
<dbReference type="Gene3D" id="2.160.10.10">
    <property type="entry name" value="Hexapeptide repeat proteins"/>
    <property type="match status" value="1"/>
</dbReference>
<gene>
    <name evidence="5" type="ORF">SAMN05444008_11144</name>
</gene>
<organism evidence="5 6">
    <name type="scientific">Cnuella takakiae</name>
    <dbReference type="NCBI Taxonomy" id="1302690"/>
    <lineage>
        <taxon>Bacteria</taxon>
        <taxon>Pseudomonadati</taxon>
        <taxon>Bacteroidota</taxon>
        <taxon>Chitinophagia</taxon>
        <taxon>Chitinophagales</taxon>
        <taxon>Chitinophagaceae</taxon>
        <taxon>Cnuella</taxon>
    </lineage>
</organism>
<accession>A0A1M5DQG5</accession>
<dbReference type="PANTHER" id="PTHR43300:SF4">
    <property type="entry name" value="ACYL-[ACYL-CARRIER-PROTEIN]--UDP-N-ACETYLGLUCOSAMINE O-ACYLTRANSFERASE"/>
    <property type="match status" value="1"/>
</dbReference>
<dbReference type="InterPro" id="IPR050179">
    <property type="entry name" value="Trans_hexapeptide_repeat"/>
</dbReference>
<evidence type="ECO:0000256" key="3">
    <source>
        <dbReference type="ARBA" id="ARBA00022737"/>
    </source>
</evidence>
<dbReference type="Pfam" id="PF00132">
    <property type="entry name" value="Hexapep"/>
    <property type="match status" value="2"/>
</dbReference>
<evidence type="ECO:0000313" key="5">
    <source>
        <dbReference type="EMBL" id="SHF69278.1"/>
    </source>
</evidence>
<keyword evidence="3" id="KW-0677">Repeat</keyword>
<evidence type="ECO:0000256" key="1">
    <source>
        <dbReference type="ARBA" id="ARBA00007274"/>
    </source>
</evidence>
<dbReference type="RefSeq" id="WP_073044538.1">
    <property type="nucleotide sequence ID" value="NZ_FQUO01000011.1"/>
</dbReference>
<dbReference type="OrthoDB" id="9801697at2"/>
<dbReference type="InterPro" id="IPR001451">
    <property type="entry name" value="Hexapep"/>
</dbReference>
<evidence type="ECO:0000256" key="4">
    <source>
        <dbReference type="ARBA" id="ARBA00023315"/>
    </source>
</evidence>
<dbReference type="PROSITE" id="PS00101">
    <property type="entry name" value="HEXAPEP_TRANSFERASES"/>
    <property type="match status" value="1"/>
</dbReference>
<name>A0A1M5DQG5_9BACT</name>
<evidence type="ECO:0000256" key="2">
    <source>
        <dbReference type="ARBA" id="ARBA00022679"/>
    </source>
</evidence>
<keyword evidence="4" id="KW-0012">Acyltransferase</keyword>
<dbReference type="InterPro" id="IPR011004">
    <property type="entry name" value="Trimer_LpxA-like_sf"/>
</dbReference>
<evidence type="ECO:0000313" key="6">
    <source>
        <dbReference type="Proteomes" id="UP000184368"/>
    </source>
</evidence>
<dbReference type="GO" id="GO:0016746">
    <property type="term" value="F:acyltransferase activity"/>
    <property type="evidence" value="ECO:0007669"/>
    <property type="project" value="UniProtKB-KW"/>
</dbReference>
<dbReference type="EMBL" id="FQUO01000011">
    <property type="protein sequence ID" value="SHF69278.1"/>
    <property type="molecule type" value="Genomic_DNA"/>
</dbReference>